<keyword evidence="1" id="KW-0813">Transport</keyword>
<dbReference type="Gene3D" id="3.30.1370.130">
    <property type="match status" value="1"/>
</dbReference>
<dbReference type="PANTHER" id="PTHR30604">
    <property type="entry name" value="PROTEIN TRANSPORT PROTEIN HOFQ"/>
    <property type="match status" value="1"/>
</dbReference>
<feature type="compositionally biased region" description="Pro residues" evidence="4">
    <location>
        <begin position="145"/>
        <end position="163"/>
    </location>
</feature>
<keyword evidence="5" id="KW-0732">Signal</keyword>
<feature type="chain" id="PRO_5021990666" evidence="5">
    <location>
        <begin position="33"/>
        <end position="298"/>
    </location>
</feature>
<feature type="non-terminal residue" evidence="7">
    <location>
        <position position="298"/>
    </location>
</feature>
<reference evidence="7 8" key="1">
    <citation type="journal article" date="2019" name="Nat. Microbiol.">
        <title>Mediterranean grassland soil C-N compound turnover is dependent on rainfall and depth, and is mediated by genomically divergent microorganisms.</title>
        <authorList>
            <person name="Diamond S."/>
            <person name="Andeer P.F."/>
            <person name="Li Z."/>
            <person name="Crits-Christoph A."/>
            <person name="Burstein D."/>
            <person name="Anantharaman K."/>
            <person name="Lane K.R."/>
            <person name="Thomas B.C."/>
            <person name="Pan C."/>
            <person name="Northen T.R."/>
            <person name="Banfield J.F."/>
        </authorList>
    </citation>
    <scope>NUCLEOTIDE SEQUENCE [LARGE SCALE GENOMIC DNA]</scope>
    <source>
        <strain evidence="7">NP_6</strain>
    </source>
</reference>
<dbReference type="Pfam" id="PF11741">
    <property type="entry name" value="AMIN"/>
    <property type="match status" value="1"/>
</dbReference>
<dbReference type="GO" id="GO:0019867">
    <property type="term" value="C:outer membrane"/>
    <property type="evidence" value="ECO:0007669"/>
    <property type="project" value="InterPro"/>
</dbReference>
<dbReference type="PANTHER" id="PTHR30604:SF1">
    <property type="entry name" value="DNA UTILIZATION PROTEIN HOFQ"/>
    <property type="match status" value="1"/>
</dbReference>
<dbReference type="InterPro" id="IPR011662">
    <property type="entry name" value="Secretin/TonB_short_N"/>
</dbReference>
<gene>
    <name evidence="7" type="ORF">E6H03_13040</name>
</gene>
<sequence>MKAPLRRCRRSAAVGLTLVFALALWPASQAQAAPVKVTGINLKEVASQLQVAIVASGPVRYQVRDVQPNWIVVDVPGAQLGIPAGEVPVARGLVTKVRVGQFEPTIVRVVLELVQPIRFHLTTSPGRGAILLSIPTIVGGQPIPPRAEPTQLPLPPATPPATAPEPGQAVGFDQKISLELRNVDITDVLSALAKLAHVNLVTDAGVQGRITVRLTDVTFAEAMHLILDPNGLGFQLIGSNMIVARKEKLTGIRQHRVTNMLASTFVAGYLTPLTGVPKEKAVVDDATNSFFLLGSDDD</sequence>
<feature type="signal peptide" evidence="5">
    <location>
        <begin position="1"/>
        <end position="32"/>
    </location>
</feature>
<evidence type="ECO:0000313" key="8">
    <source>
        <dbReference type="Proteomes" id="UP000318093"/>
    </source>
</evidence>
<dbReference type="Gene3D" id="2.60.40.3500">
    <property type="match status" value="1"/>
</dbReference>
<organism evidence="7 8">
    <name type="scientific">Candidatus Segetimicrobium genomatis</name>
    <dbReference type="NCBI Taxonomy" id="2569760"/>
    <lineage>
        <taxon>Bacteria</taxon>
        <taxon>Bacillati</taxon>
        <taxon>Candidatus Sysuimicrobiota</taxon>
        <taxon>Candidatus Sysuimicrobiia</taxon>
        <taxon>Candidatus Sysuimicrobiales</taxon>
        <taxon>Candidatus Segetimicrobiaceae</taxon>
        <taxon>Candidatus Segetimicrobium</taxon>
    </lineage>
</organism>
<evidence type="ECO:0000256" key="3">
    <source>
        <dbReference type="ARBA" id="ARBA00023237"/>
    </source>
</evidence>
<feature type="domain" description="Secretin/TonB short N-terminal" evidence="6">
    <location>
        <begin position="198"/>
        <end position="246"/>
    </location>
</feature>
<comment type="caution">
    <text evidence="7">The sequence shown here is derived from an EMBL/GenBank/DDBJ whole genome shotgun (WGS) entry which is preliminary data.</text>
</comment>
<protein>
    <submittedName>
        <fullName evidence="7">AMIN domain-containing protein</fullName>
    </submittedName>
</protein>
<dbReference type="EMBL" id="VBAN01000470">
    <property type="protein sequence ID" value="TMI77891.1"/>
    <property type="molecule type" value="Genomic_DNA"/>
</dbReference>
<name>A0A537J2V0_9BACT</name>
<evidence type="ECO:0000256" key="4">
    <source>
        <dbReference type="SAM" id="MobiDB-lite"/>
    </source>
</evidence>
<dbReference type="Proteomes" id="UP000318093">
    <property type="component" value="Unassembled WGS sequence"/>
</dbReference>
<evidence type="ECO:0000259" key="6">
    <source>
        <dbReference type="SMART" id="SM00965"/>
    </source>
</evidence>
<evidence type="ECO:0000313" key="7">
    <source>
        <dbReference type="EMBL" id="TMI77891.1"/>
    </source>
</evidence>
<dbReference type="InterPro" id="IPR021731">
    <property type="entry name" value="AMIN_dom"/>
</dbReference>
<dbReference type="InterPro" id="IPR051808">
    <property type="entry name" value="Type_IV_pilus_biogenesis"/>
</dbReference>
<accession>A0A537J2V0</accession>
<feature type="region of interest" description="Disordered" evidence="4">
    <location>
        <begin position="145"/>
        <end position="168"/>
    </location>
</feature>
<evidence type="ECO:0000256" key="2">
    <source>
        <dbReference type="ARBA" id="ARBA00023136"/>
    </source>
</evidence>
<dbReference type="SMART" id="SM00965">
    <property type="entry name" value="STN"/>
    <property type="match status" value="1"/>
</dbReference>
<evidence type="ECO:0000256" key="5">
    <source>
        <dbReference type="SAM" id="SignalP"/>
    </source>
</evidence>
<proteinExistence type="predicted"/>
<dbReference type="AlphaFoldDB" id="A0A537J2V0"/>
<evidence type="ECO:0000256" key="1">
    <source>
        <dbReference type="ARBA" id="ARBA00022448"/>
    </source>
</evidence>
<keyword evidence="2" id="KW-0472">Membrane</keyword>
<keyword evidence="3" id="KW-0998">Cell outer membrane</keyword>